<keyword evidence="3" id="KW-1185">Reference proteome</keyword>
<accession>A0A917W9T2</accession>
<reference evidence="2" key="2">
    <citation type="submission" date="2020-09" db="EMBL/GenBank/DDBJ databases">
        <authorList>
            <person name="Sun Q."/>
            <person name="Zhou Y."/>
        </authorList>
    </citation>
    <scope>NUCLEOTIDE SEQUENCE</scope>
    <source>
        <strain evidence="2">CGMCC 1.6293</strain>
    </source>
</reference>
<comment type="caution">
    <text evidence="2">The sequence shown here is derived from an EMBL/GenBank/DDBJ whole genome shotgun (WGS) entry which is preliminary data.</text>
</comment>
<dbReference type="SUPFAM" id="SSF56219">
    <property type="entry name" value="DNase I-like"/>
    <property type="match status" value="1"/>
</dbReference>
<dbReference type="SUPFAM" id="SSF141072">
    <property type="entry name" value="CalX-like"/>
    <property type="match status" value="1"/>
</dbReference>
<evidence type="ECO:0000313" key="2">
    <source>
        <dbReference type="EMBL" id="GGL82401.1"/>
    </source>
</evidence>
<dbReference type="Gene3D" id="3.60.10.10">
    <property type="entry name" value="Endonuclease/exonuclease/phosphatase"/>
    <property type="match status" value="1"/>
</dbReference>
<evidence type="ECO:0000256" key="1">
    <source>
        <dbReference type="SAM" id="MobiDB-lite"/>
    </source>
</evidence>
<dbReference type="InterPro" id="IPR036691">
    <property type="entry name" value="Endo/exonu/phosph_ase_sf"/>
</dbReference>
<dbReference type="PANTHER" id="PTHR42834:SF1">
    <property type="entry name" value="ENDONUCLEASE_EXONUCLEASE_PHOSPHATASE FAMILY PROTEIN (AFU_ORTHOLOGUE AFUA_3G09210)"/>
    <property type="match status" value="1"/>
</dbReference>
<dbReference type="CDD" id="cd10283">
    <property type="entry name" value="MnuA_DNase1-like"/>
    <property type="match status" value="1"/>
</dbReference>
<dbReference type="CDD" id="cd04486">
    <property type="entry name" value="YhcR_OBF_like"/>
    <property type="match status" value="1"/>
</dbReference>
<name>A0A917W9T2_9RHOB</name>
<evidence type="ECO:0008006" key="4">
    <source>
        <dbReference type="Google" id="ProtNLM"/>
    </source>
</evidence>
<sequence length="1093" mass="113424">MSIIISGVIDGPLTGGIPKAIELTVLADIPDLSVYGLESANNGGGSTGVEFTLPAGSARAGDVIYIASETDGFASYFGFAPDYTSGAANINGDDAILLYENGVVTDVFGDPDTDGTGEAWDYLDGWAYRAPGSTPSATFDPADWTFSGTNALDGESTNATAATPFPAGSFAPGETGPTFSVAALDAVQSEGDSGTTGFTFTVSRGGDTSEAGSVDFTVSGDVDGQDFGGALPSGTVSFAAGESEKVITLDVTGDTDDEGDEDFTVTLSAPVGGTIAGGTATGTIRNDDLGITLIHEIQGNAATWGEQFGRTDATPFFGATVKVSAIVVGDFQNGDADDGRNFGGFYLQEEDADADGDAMTSEGIFVYEGAGSFMTDVKVGDRVTLIGTATEYFGETQINASQIVIESSGNVLPTAADITFPIADIRTNGDGQVIADLEAYEGMLVNVPQAMTVADLFDYSRYGEIGLYADGRLATYTQENAPDQAGFQAYLENAVRNTITIDDGRTVQNPFTLPYPDGSYGTADGLSSGDTVTGLTGVVRYSRSSGGNGDENYRINPTEAPVFEDTNPRQETPPEVGGSLKVASYNVLNYFNGDGMGGGFPTSRGADSYDEFLRQQEKLVAAISAIDADVVGLIEIENDGYGPESAIASLVAALNAEMGAGTYAYVDPGVDQLGSDAIAVGFIYKPGEVQLIGDAAILDKSVDARFDSDNQRPSLAQSFREIDGGGTFTAVVNHLKSKGSPVDGTPGDEDQGDGAGNANTTRTLAAEALADWIASDPTGSGDSDVLLLGDMNAYAMEDPIRALLAGSDDTAGTGDDYVNLAPEAYSYAFPLDLATAGQVQAYGSLDYAIGSGSLAGQVTGAAPWHINADEPGLIDYNTEFKPDNPDIYAPDAFRSSDHDPMIIGLDLTPDAKLARLDFGGDFPKYRLSYSLDGEDVSSQRVKLIDRDIDVRKAGISIEADGPGRLPVFLTGTGDGLGIATPGLKAILGGTLDVVNGREVMSFSLDEAAGLGDALSVMFEFRDLSGTGAAEMRFYDDGALVEERSVNPVNGTVFADLAGSTDFDRVELSAAGDLEFAVSAAEFLRIETDAFLFA</sequence>
<dbReference type="EMBL" id="BMLF01000001">
    <property type="protein sequence ID" value="GGL82401.1"/>
    <property type="molecule type" value="Genomic_DNA"/>
</dbReference>
<dbReference type="InterPro" id="IPR038081">
    <property type="entry name" value="CalX-like_sf"/>
</dbReference>
<dbReference type="PANTHER" id="PTHR42834">
    <property type="entry name" value="ENDONUCLEASE/EXONUCLEASE/PHOSPHATASE FAMILY PROTEIN (AFU_ORTHOLOGUE AFUA_3G09210)"/>
    <property type="match status" value="1"/>
</dbReference>
<organism evidence="2 3">
    <name type="scientific">Pseudooceanicola nanhaiensis</name>
    <dbReference type="NCBI Taxonomy" id="375761"/>
    <lineage>
        <taxon>Bacteria</taxon>
        <taxon>Pseudomonadati</taxon>
        <taxon>Pseudomonadota</taxon>
        <taxon>Alphaproteobacteria</taxon>
        <taxon>Rhodobacterales</taxon>
        <taxon>Paracoccaceae</taxon>
        <taxon>Pseudooceanicola</taxon>
    </lineage>
</organism>
<evidence type="ECO:0000313" key="3">
    <source>
        <dbReference type="Proteomes" id="UP000649829"/>
    </source>
</evidence>
<dbReference type="Proteomes" id="UP000649829">
    <property type="component" value="Unassembled WGS sequence"/>
</dbReference>
<dbReference type="Gene3D" id="2.60.40.2030">
    <property type="match status" value="1"/>
</dbReference>
<gene>
    <name evidence="2" type="ORF">GCM10011534_00580</name>
</gene>
<reference evidence="2" key="1">
    <citation type="journal article" date="2014" name="Int. J. Syst. Evol. Microbiol.">
        <title>Complete genome sequence of Corynebacterium casei LMG S-19264T (=DSM 44701T), isolated from a smear-ripened cheese.</title>
        <authorList>
            <consortium name="US DOE Joint Genome Institute (JGI-PGF)"/>
            <person name="Walter F."/>
            <person name="Albersmeier A."/>
            <person name="Kalinowski J."/>
            <person name="Ruckert C."/>
        </authorList>
    </citation>
    <scope>NUCLEOTIDE SEQUENCE</scope>
    <source>
        <strain evidence="2">CGMCC 1.6293</strain>
    </source>
</reference>
<proteinExistence type="predicted"/>
<protein>
    <recommendedName>
        <fullName evidence="4">ExeM/NucH family extracellular endonuclease</fullName>
    </recommendedName>
</protein>
<feature type="region of interest" description="Disordered" evidence="1">
    <location>
        <begin position="543"/>
        <end position="578"/>
    </location>
</feature>
<dbReference type="RefSeq" id="WP_051630188.1">
    <property type="nucleotide sequence ID" value="NZ_BMLF01000001.1"/>
</dbReference>
<dbReference type="AlphaFoldDB" id="A0A917W9T2"/>
<feature type="region of interest" description="Disordered" evidence="1">
    <location>
        <begin position="736"/>
        <end position="758"/>
    </location>
</feature>
<dbReference type="NCBIfam" id="NF033681">
    <property type="entry name" value="ExeM_NucH_DNase"/>
    <property type="match status" value="1"/>
</dbReference>
<dbReference type="InterPro" id="IPR047971">
    <property type="entry name" value="ExeM-like"/>
</dbReference>